<feature type="domain" description="AFP-like" evidence="1">
    <location>
        <begin position="301"/>
        <end position="360"/>
    </location>
</feature>
<evidence type="ECO:0000313" key="2">
    <source>
        <dbReference type="EMBL" id="KKK69048.1"/>
    </source>
</evidence>
<feature type="non-terminal residue" evidence="2">
    <location>
        <position position="1"/>
    </location>
</feature>
<evidence type="ECO:0000259" key="1">
    <source>
        <dbReference type="PROSITE" id="PS50844"/>
    </source>
</evidence>
<dbReference type="SUPFAM" id="SSF51269">
    <property type="entry name" value="AFP III-like domain"/>
    <property type="match status" value="1"/>
</dbReference>
<dbReference type="InterPro" id="IPR013974">
    <property type="entry name" value="SAF"/>
</dbReference>
<dbReference type="Gene3D" id="3.90.1210.10">
    <property type="entry name" value="Antifreeze-like/N-acetylneuraminic acid synthase C-terminal domain"/>
    <property type="match status" value="1"/>
</dbReference>
<dbReference type="PANTHER" id="PTHR42966">
    <property type="entry name" value="N-ACETYLNEURAMINATE SYNTHASE"/>
    <property type="match status" value="1"/>
</dbReference>
<dbReference type="SUPFAM" id="SSF51569">
    <property type="entry name" value="Aldolase"/>
    <property type="match status" value="1"/>
</dbReference>
<dbReference type="InterPro" id="IPR057736">
    <property type="entry name" value="SAF_PseI/NeuA/NeuB"/>
</dbReference>
<accession>A0A0F8XJH5</accession>
<dbReference type="PANTHER" id="PTHR42966:SF1">
    <property type="entry name" value="SIALIC ACID SYNTHASE"/>
    <property type="match status" value="1"/>
</dbReference>
<dbReference type="GO" id="GO:0016051">
    <property type="term" value="P:carbohydrate biosynthetic process"/>
    <property type="evidence" value="ECO:0007669"/>
    <property type="project" value="InterPro"/>
</dbReference>
<dbReference type="Pfam" id="PF08666">
    <property type="entry name" value="SAF"/>
    <property type="match status" value="1"/>
</dbReference>
<dbReference type="GO" id="GO:0047444">
    <property type="term" value="F:N-acylneuraminate-9-phosphate synthase activity"/>
    <property type="evidence" value="ECO:0007669"/>
    <property type="project" value="TreeGrafter"/>
</dbReference>
<dbReference type="SMART" id="SM00858">
    <property type="entry name" value="SAF"/>
    <property type="match status" value="1"/>
</dbReference>
<dbReference type="InterPro" id="IPR006190">
    <property type="entry name" value="SAF_AFP_Neu5Ac"/>
</dbReference>
<dbReference type="AlphaFoldDB" id="A0A0F8XJH5"/>
<dbReference type="EMBL" id="LAZR01058842">
    <property type="protein sequence ID" value="KKK69048.1"/>
    <property type="molecule type" value="Genomic_DNA"/>
</dbReference>
<dbReference type="InterPro" id="IPR013785">
    <property type="entry name" value="Aldolase_TIM"/>
</dbReference>
<protein>
    <recommendedName>
        <fullName evidence="1">AFP-like domain-containing protein</fullName>
    </recommendedName>
</protein>
<sequence length="375" mass="41076">KFWQVVVGCKGVAVIFNTNFTIQDKTIGHGCSPYVIAEMACAHNGSVDKAKAIVDAAVQAGVDAIQLQLFSSSHQVPPNHQIFELLTQIELTSLQWKKVFKHVRQHDIALFAFTYDIPSMLLALELGIDGMKLSSADLSNPEMLEVAGKSQIPLTLGTGASTIDEISQALDHVGDNGGDQVVLMHGVQNFPTAVEDANLCRIRLLRRTFGLPVGYQDHTAGDDRISKVIDLAALGMGACIIEKHITLDRSAKETDYQASLEPDELKCLVSQIRRVWAALGSDKDMSLTESDKKYRRFQKKNIVAIRNISAGQIIERNMVAFLRSSTPGLAPDQVKNIIGKIARVDIDSNENISLADLQNNDPAKNIMCLDTEGQR</sequence>
<dbReference type="InterPro" id="IPR051690">
    <property type="entry name" value="PseI-like"/>
</dbReference>
<dbReference type="InterPro" id="IPR013132">
    <property type="entry name" value="PseI/NeuA/B-like_N"/>
</dbReference>
<comment type="caution">
    <text evidence="2">The sequence shown here is derived from an EMBL/GenBank/DDBJ whole genome shotgun (WGS) entry which is preliminary data.</text>
</comment>
<reference evidence="2" key="1">
    <citation type="journal article" date="2015" name="Nature">
        <title>Complex archaea that bridge the gap between prokaryotes and eukaryotes.</title>
        <authorList>
            <person name="Spang A."/>
            <person name="Saw J.H."/>
            <person name="Jorgensen S.L."/>
            <person name="Zaremba-Niedzwiedzka K."/>
            <person name="Martijn J."/>
            <person name="Lind A.E."/>
            <person name="van Eijk R."/>
            <person name="Schleper C."/>
            <person name="Guy L."/>
            <person name="Ettema T.J."/>
        </authorList>
    </citation>
    <scope>NUCLEOTIDE SEQUENCE</scope>
</reference>
<dbReference type="PROSITE" id="PS50844">
    <property type="entry name" value="AFP_LIKE"/>
    <property type="match status" value="1"/>
</dbReference>
<dbReference type="CDD" id="cd11615">
    <property type="entry name" value="SAF_NeuB_like"/>
    <property type="match status" value="1"/>
</dbReference>
<dbReference type="Pfam" id="PF03102">
    <property type="entry name" value="NeuB"/>
    <property type="match status" value="1"/>
</dbReference>
<proteinExistence type="predicted"/>
<dbReference type="InterPro" id="IPR036732">
    <property type="entry name" value="AFP_Neu5c_C_sf"/>
</dbReference>
<name>A0A0F8XJH5_9ZZZZ</name>
<gene>
    <name evidence="2" type="ORF">LCGC14_2937940</name>
</gene>
<organism evidence="2">
    <name type="scientific">marine sediment metagenome</name>
    <dbReference type="NCBI Taxonomy" id="412755"/>
    <lineage>
        <taxon>unclassified sequences</taxon>
        <taxon>metagenomes</taxon>
        <taxon>ecological metagenomes</taxon>
    </lineage>
</organism>
<dbReference type="Gene3D" id="3.20.20.70">
    <property type="entry name" value="Aldolase class I"/>
    <property type="match status" value="1"/>
</dbReference>